<evidence type="ECO:0000256" key="1">
    <source>
        <dbReference type="ARBA" id="ARBA00022571"/>
    </source>
</evidence>
<keyword evidence="2 5" id="KW-0028">Amino-acid biosynthesis</keyword>
<comment type="pathway">
    <text evidence="5">Amino-acid biosynthesis; L-arginine biosynthesis; N(2)-acetyl-L-ornithine from L-glutamate: step 3/4.</text>
</comment>
<evidence type="ECO:0000313" key="9">
    <source>
        <dbReference type="Proteomes" id="UP000636949"/>
    </source>
</evidence>
<evidence type="ECO:0000256" key="3">
    <source>
        <dbReference type="ARBA" id="ARBA00022857"/>
    </source>
</evidence>
<dbReference type="Pfam" id="PF01118">
    <property type="entry name" value="Semialdhyde_dh"/>
    <property type="match status" value="1"/>
</dbReference>
<dbReference type="GO" id="GO:0070401">
    <property type="term" value="F:NADP+ binding"/>
    <property type="evidence" value="ECO:0007669"/>
    <property type="project" value="InterPro"/>
</dbReference>
<name>A0A8J2Z4G5_9GAMM</name>
<dbReference type="EMBL" id="BMJS01000009">
    <property type="protein sequence ID" value="GGF95892.1"/>
    <property type="molecule type" value="Genomic_DNA"/>
</dbReference>
<evidence type="ECO:0000256" key="2">
    <source>
        <dbReference type="ARBA" id="ARBA00022605"/>
    </source>
</evidence>
<dbReference type="CDD" id="cd23934">
    <property type="entry name" value="AGPR_1_C"/>
    <property type="match status" value="1"/>
</dbReference>
<evidence type="ECO:0000256" key="4">
    <source>
        <dbReference type="ARBA" id="ARBA00023002"/>
    </source>
</evidence>
<dbReference type="InterPro" id="IPR050085">
    <property type="entry name" value="AGPR"/>
</dbReference>
<dbReference type="AlphaFoldDB" id="A0A8J2Z4G5"/>
<dbReference type="SMART" id="SM00859">
    <property type="entry name" value="Semialdhyde_dh"/>
    <property type="match status" value="1"/>
</dbReference>
<dbReference type="Pfam" id="PF22698">
    <property type="entry name" value="Semialdhyde_dhC_1"/>
    <property type="match status" value="1"/>
</dbReference>
<keyword evidence="5" id="KW-0963">Cytoplasm</keyword>
<feature type="active site" evidence="5 6">
    <location>
        <position position="138"/>
    </location>
</feature>
<protein>
    <recommendedName>
        <fullName evidence="5">N-acetyl-gamma-glutamyl-phosphate reductase</fullName>
        <shortName evidence="5">AGPR</shortName>
        <ecNumber evidence="5">1.2.1.38</ecNumber>
    </recommendedName>
    <alternativeName>
        <fullName evidence="5">N-acetyl-glutamate semialdehyde dehydrogenase</fullName>
        <shortName evidence="5">NAGSA dehydrogenase</shortName>
    </alternativeName>
</protein>
<dbReference type="PANTHER" id="PTHR32338">
    <property type="entry name" value="N-ACETYL-GAMMA-GLUTAMYL-PHOSPHATE REDUCTASE, CHLOROPLASTIC-RELATED-RELATED"/>
    <property type="match status" value="1"/>
</dbReference>
<dbReference type="EC" id="1.2.1.38" evidence="5"/>
<dbReference type="GO" id="GO:0005737">
    <property type="term" value="C:cytoplasm"/>
    <property type="evidence" value="ECO:0007669"/>
    <property type="project" value="UniProtKB-SubCell"/>
</dbReference>
<comment type="similarity">
    <text evidence="5">Belongs to the NAGSA dehydrogenase family. Type 1 subfamily.</text>
</comment>
<dbReference type="PANTHER" id="PTHR32338:SF10">
    <property type="entry name" value="N-ACETYL-GAMMA-GLUTAMYL-PHOSPHATE REDUCTASE, CHLOROPLASTIC-RELATED"/>
    <property type="match status" value="1"/>
</dbReference>
<evidence type="ECO:0000313" key="8">
    <source>
        <dbReference type="EMBL" id="GGF95892.1"/>
    </source>
</evidence>
<keyword evidence="4 5" id="KW-0560">Oxidoreductase</keyword>
<dbReference type="RefSeq" id="WP_117002179.1">
    <property type="nucleotide sequence ID" value="NZ_BMJS01000009.1"/>
</dbReference>
<keyword evidence="3 5" id="KW-0521">NADP</keyword>
<dbReference type="Gene3D" id="3.30.360.10">
    <property type="entry name" value="Dihydrodipicolinate Reductase, domain 2"/>
    <property type="match status" value="1"/>
</dbReference>
<dbReference type="UniPathway" id="UPA00068">
    <property type="reaction ID" value="UER00108"/>
</dbReference>
<dbReference type="OrthoDB" id="9801289at2"/>
<accession>A0A8J2Z4G5</accession>
<dbReference type="GO" id="GO:0051287">
    <property type="term" value="F:NAD binding"/>
    <property type="evidence" value="ECO:0007669"/>
    <property type="project" value="InterPro"/>
</dbReference>
<dbReference type="GO" id="GO:0003942">
    <property type="term" value="F:N-acetyl-gamma-glutamyl-phosphate reductase activity"/>
    <property type="evidence" value="ECO:0007669"/>
    <property type="project" value="UniProtKB-UniRule"/>
</dbReference>
<comment type="subcellular location">
    <subcellularLocation>
        <location evidence="5">Cytoplasm</location>
    </subcellularLocation>
</comment>
<gene>
    <name evidence="5 8" type="primary">argC</name>
    <name evidence="8" type="ORF">GCM10010995_11420</name>
</gene>
<dbReference type="SUPFAM" id="SSF51735">
    <property type="entry name" value="NAD(P)-binding Rossmann-fold domains"/>
    <property type="match status" value="1"/>
</dbReference>
<dbReference type="InterPro" id="IPR058924">
    <property type="entry name" value="AGPR_dimerisation_dom"/>
</dbReference>
<reference evidence="8" key="2">
    <citation type="submission" date="2020-09" db="EMBL/GenBank/DDBJ databases">
        <authorList>
            <person name="Sun Q."/>
            <person name="Zhou Y."/>
        </authorList>
    </citation>
    <scope>NUCLEOTIDE SEQUENCE</scope>
    <source>
        <strain evidence="8">CGMCC 1.15758</strain>
    </source>
</reference>
<dbReference type="InterPro" id="IPR036291">
    <property type="entry name" value="NAD(P)-bd_dom_sf"/>
</dbReference>
<dbReference type="HAMAP" id="MF_00150">
    <property type="entry name" value="ArgC_type1"/>
    <property type="match status" value="1"/>
</dbReference>
<organism evidence="8 9">
    <name type="scientific">Cysteiniphilum litorale</name>
    <dbReference type="NCBI Taxonomy" id="2056700"/>
    <lineage>
        <taxon>Bacteria</taxon>
        <taxon>Pseudomonadati</taxon>
        <taxon>Pseudomonadota</taxon>
        <taxon>Gammaproteobacteria</taxon>
        <taxon>Thiotrichales</taxon>
        <taxon>Fastidiosibacteraceae</taxon>
        <taxon>Cysteiniphilum</taxon>
    </lineage>
</organism>
<reference evidence="8" key="1">
    <citation type="journal article" date="2014" name="Int. J. Syst. Evol. Microbiol.">
        <title>Complete genome sequence of Corynebacterium casei LMG S-19264T (=DSM 44701T), isolated from a smear-ripened cheese.</title>
        <authorList>
            <consortium name="US DOE Joint Genome Institute (JGI-PGF)"/>
            <person name="Walter F."/>
            <person name="Albersmeier A."/>
            <person name="Kalinowski J."/>
            <person name="Ruckert C."/>
        </authorList>
    </citation>
    <scope>NUCLEOTIDE SEQUENCE</scope>
    <source>
        <strain evidence="8">CGMCC 1.15758</strain>
    </source>
</reference>
<dbReference type="InterPro" id="IPR000706">
    <property type="entry name" value="AGPR_type-1"/>
</dbReference>
<evidence type="ECO:0000256" key="5">
    <source>
        <dbReference type="HAMAP-Rule" id="MF_00150"/>
    </source>
</evidence>
<feature type="domain" description="Semialdehyde dehydrogenase NAD-binding" evidence="7">
    <location>
        <begin position="9"/>
        <end position="130"/>
    </location>
</feature>
<dbReference type="InterPro" id="IPR000534">
    <property type="entry name" value="Semialdehyde_DH_NAD-bd"/>
</dbReference>
<dbReference type="PROSITE" id="PS01224">
    <property type="entry name" value="ARGC"/>
    <property type="match status" value="1"/>
</dbReference>
<keyword evidence="9" id="KW-1185">Reference proteome</keyword>
<dbReference type="Gene3D" id="3.40.50.720">
    <property type="entry name" value="NAD(P)-binding Rossmann-like Domain"/>
    <property type="match status" value="1"/>
</dbReference>
<dbReference type="SUPFAM" id="SSF55347">
    <property type="entry name" value="Glyceraldehyde-3-phosphate dehydrogenase-like, C-terminal domain"/>
    <property type="match status" value="1"/>
</dbReference>
<evidence type="ECO:0000256" key="6">
    <source>
        <dbReference type="PROSITE-ProRule" id="PRU10010"/>
    </source>
</evidence>
<comment type="function">
    <text evidence="5">Catalyzes the NADPH-dependent reduction of N-acetyl-5-glutamyl phosphate to yield N-acetyl-L-glutamate 5-semialdehyde.</text>
</comment>
<dbReference type="Proteomes" id="UP000636949">
    <property type="component" value="Unassembled WGS sequence"/>
</dbReference>
<dbReference type="NCBIfam" id="TIGR01850">
    <property type="entry name" value="argC"/>
    <property type="match status" value="1"/>
</dbReference>
<dbReference type="GO" id="GO:0006526">
    <property type="term" value="P:L-arginine biosynthetic process"/>
    <property type="evidence" value="ECO:0007669"/>
    <property type="project" value="UniProtKB-UniRule"/>
</dbReference>
<proteinExistence type="inferred from homology"/>
<comment type="caution">
    <text evidence="8">The sequence shown here is derived from an EMBL/GenBank/DDBJ whole genome shotgun (WGS) entry which is preliminary data.</text>
</comment>
<comment type="catalytic activity">
    <reaction evidence="5">
        <text>N-acetyl-L-glutamate 5-semialdehyde + phosphate + NADP(+) = N-acetyl-L-glutamyl 5-phosphate + NADPH + H(+)</text>
        <dbReference type="Rhea" id="RHEA:21588"/>
        <dbReference type="ChEBI" id="CHEBI:15378"/>
        <dbReference type="ChEBI" id="CHEBI:29123"/>
        <dbReference type="ChEBI" id="CHEBI:43474"/>
        <dbReference type="ChEBI" id="CHEBI:57783"/>
        <dbReference type="ChEBI" id="CHEBI:57936"/>
        <dbReference type="ChEBI" id="CHEBI:58349"/>
        <dbReference type="EC" id="1.2.1.38"/>
    </reaction>
</comment>
<dbReference type="InterPro" id="IPR023013">
    <property type="entry name" value="AGPR_AS"/>
</dbReference>
<sequence>MVEHNNKIKVGILGGAGYTAGELLRLLSNHLQVDIQFIHSTSQADELIAKTHHDFYLINNKRVFDKEINYNVDVVFLCVGHGQAKEALKSHQFKQGTKIIDLSQDHRDTEANPEFVYGLADVKQSKIAVASNIANPGCFATAIILALMPFGNYVNGDVHINAITGSTGAGVMPCETSHFSWRTNNMSVYKAFSHQHLAEIKQALKLSANNQILFVPMRGNFSRGIFASIYFKSDLTEIKAQQILQAFYEQSAFVKVLDHEPDLKMVVNTNACLLSVKKHGEYLHVVSVIDNLIKGASGQALQNMNLMFGLPCELGLSLKASVF</sequence>
<keyword evidence="1 5" id="KW-0055">Arginine biosynthesis</keyword>
<dbReference type="CDD" id="cd17895">
    <property type="entry name" value="AGPR_1_N"/>
    <property type="match status" value="1"/>
</dbReference>
<evidence type="ECO:0000259" key="7">
    <source>
        <dbReference type="SMART" id="SM00859"/>
    </source>
</evidence>